<name>A0A0G0ID87_9BACT</name>
<dbReference type="InterPro" id="IPR007060">
    <property type="entry name" value="FtsL/DivIC"/>
</dbReference>
<evidence type="ECO:0000313" key="3">
    <source>
        <dbReference type="Proteomes" id="UP000034044"/>
    </source>
</evidence>
<dbReference type="Proteomes" id="UP000034044">
    <property type="component" value="Unassembled WGS sequence"/>
</dbReference>
<keyword evidence="1" id="KW-0812">Transmembrane</keyword>
<evidence type="ECO:0000313" key="2">
    <source>
        <dbReference type="EMBL" id="KKQ22169.1"/>
    </source>
</evidence>
<evidence type="ECO:0008006" key="4">
    <source>
        <dbReference type="Google" id="ProtNLM"/>
    </source>
</evidence>
<sequence>MKTAIIVILVIILSAISVQIYFVFNERNELKEKFLTLSAKAQTLDEENEKIKSEIEYFSRPQNLEKEFRSKFNYKKPGEKMIIITP</sequence>
<dbReference type="AlphaFoldDB" id="A0A0G0ID87"/>
<organism evidence="2 3">
    <name type="scientific">Candidatus Wolfebacteria bacterium GW2011_GWC1_37_10</name>
    <dbReference type="NCBI Taxonomy" id="1619010"/>
    <lineage>
        <taxon>Bacteria</taxon>
        <taxon>Candidatus Wolfeibacteriota</taxon>
    </lineage>
</organism>
<proteinExistence type="predicted"/>
<comment type="caution">
    <text evidence="2">The sequence shown here is derived from an EMBL/GenBank/DDBJ whole genome shotgun (WGS) entry which is preliminary data.</text>
</comment>
<evidence type="ECO:0000256" key="1">
    <source>
        <dbReference type="SAM" id="Phobius"/>
    </source>
</evidence>
<gene>
    <name evidence="2" type="ORF">US36_C0009G0015</name>
</gene>
<dbReference type="Pfam" id="PF04977">
    <property type="entry name" value="DivIC"/>
    <property type="match status" value="1"/>
</dbReference>
<dbReference type="EMBL" id="LBSR01000009">
    <property type="protein sequence ID" value="KKQ22169.1"/>
    <property type="molecule type" value="Genomic_DNA"/>
</dbReference>
<keyword evidence="1" id="KW-1133">Transmembrane helix</keyword>
<reference evidence="2 3" key="1">
    <citation type="journal article" date="2015" name="Nature">
        <title>rRNA introns, odd ribosomes, and small enigmatic genomes across a large radiation of phyla.</title>
        <authorList>
            <person name="Brown C.T."/>
            <person name="Hug L.A."/>
            <person name="Thomas B.C."/>
            <person name="Sharon I."/>
            <person name="Castelle C.J."/>
            <person name="Singh A."/>
            <person name="Wilkins M.J."/>
            <person name="Williams K.H."/>
            <person name="Banfield J.F."/>
        </authorList>
    </citation>
    <scope>NUCLEOTIDE SEQUENCE [LARGE SCALE GENOMIC DNA]</scope>
</reference>
<keyword evidence="1" id="KW-0472">Membrane</keyword>
<accession>A0A0G0ID87</accession>
<feature type="transmembrane region" description="Helical" evidence="1">
    <location>
        <begin position="6"/>
        <end position="24"/>
    </location>
</feature>
<protein>
    <recommendedName>
        <fullName evidence="4">Septum formation initiator</fullName>
    </recommendedName>
</protein>